<keyword evidence="11" id="KW-1133">Transmembrane helix</keyword>
<name>A0AA39D720_VITRO</name>
<keyword evidence="6" id="KW-1015">Disulfide bond</keyword>
<evidence type="ECO:0000256" key="9">
    <source>
        <dbReference type="ARBA" id="ARBA00035011"/>
    </source>
</evidence>
<dbReference type="EMBL" id="JARBHA010000019">
    <property type="protein sequence ID" value="KAJ9671602.1"/>
    <property type="molecule type" value="Genomic_DNA"/>
</dbReference>
<feature type="compositionally biased region" description="Low complexity" evidence="10">
    <location>
        <begin position="212"/>
        <end position="242"/>
    </location>
</feature>
<reference evidence="14 15" key="1">
    <citation type="journal article" date="2023" name="BMC Biotechnol.">
        <title>Vitis rotundifolia cv Carlos genome sequencing.</title>
        <authorList>
            <person name="Huff M."/>
            <person name="Hulse-Kemp A."/>
            <person name="Scheffler B."/>
            <person name="Youngblood R."/>
            <person name="Simpson S."/>
            <person name="Babiker E."/>
            <person name="Staton M."/>
        </authorList>
    </citation>
    <scope>NUCLEOTIDE SEQUENCE [LARGE SCALE GENOMIC DNA]</scope>
    <source>
        <tissue evidence="14">Leaf</tissue>
    </source>
</reference>
<evidence type="ECO:0000256" key="5">
    <source>
        <dbReference type="ARBA" id="ARBA00023136"/>
    </source>
</evidence>
<evidence type="ECO:0000256" key="8">
    <source>
        <dbReference type="ARBA" id="ARBA00023288"/>
    </source>
</evidence>
<dbReference type="InterPro" id="IPR008972">
    <property type="entry name" value="Cupredoxin"/>
</dbReference>
<feature type="compositionally biased region" description="Low complexity" evidence="10">
    <location>
        <begin position="193"/>
        <end position="204"/>
    </location>
</feature>
<evidence type="ECO:0000256" key="3">
    <source>
        <dbReference type="ARBA" id="ARBA00022622"/>
    </source>
</evidence>
<dbReference type="InterPro" id="IPR003245">
    <property type="entry name" value="Phytocyanin_dom"/>
</dbReference>
<evidence type="ECO:0000256" key="7">
    <source>
        <dbReference type="ARBA" id="ARBA00023180"/>
    </source>
</evidence>
<evidence type="ECO:0000313" key="15">
    <source>
        <dbReference type="Proteomes" id="UP001168098"/>
    </source>
</evidence>
<keyword evidence="5 11" id="KW-0472">Membrane</keyword>
<keyword evidence="8" id="KW-0449">Lipoprotein</keyword>
<dbReference type="GO" id="GO:0009055">
    <property type="term" value="F:electron transfer activity"/>
    <property type="evidence" value="ECO:0007669"/>
    <property type="project" value="InterPro"/>
</dbReference>
<evidence type="ECO:0000256" key="4">
    <source>
        <dbReference type="ARBA" id="ARBA00022729"/>
    </source>
</evidence>
<keyword evidence="4 12" id="KW-0732">Signal</keyword>
<comment type="subcellular location">
    <subcellularLocation>
        <location evidence="1">Cell membrane</location>
        <topology evidence="1">Lipid-anchor</topology>
        <topology evidence="1">GPI-anchor</topology>
    </subcellularLocation>
</comment>
<dbReference type="SUPFAM" id="SSF49503">
    <property type="entry name" value="Cupredoxins"/>
    <property type="match status" value="1"/>
</dbReference>
<dbReference type="FunFam" id="2.60.40.420:FF:000010">
    <property type="entry name" value="Early nodulin-like protein 1"/>
    <property type="match status" value="1"/>
</dbReference>
<keyword evidence="15" id="KW-1185">Reference proteome</keyword>
<dbReference type="InterPro" id="IPR039391">
    <property type="entry name" value="Phytocyanin-like"/>
</dbReference>
<dbReference type="PANTHER" id="PTHR33021">
    <property type="entry name" value="BLUE COPPER PROTEIN"/>
    <property type="match status" value="1"/>
</dbReference>
<feature type="chain" id="PRO_5041277903" description="Phytocyanin domain-containing protein" evidence="12">
    <location>
        <begin position="23"/>
        <end position="272"/>
    </location>
</feature>
<feature type="signal peptide" evidence="12">
    <location>
        <begin position="1"/>
        <end position="22"/>
    </location>
</feature>
<evidence type="ECO:0000313" key="14">
    <source>
        <dbReference type="EMBL" id="KAJ9671602.1"/>
    </source>
</evidence>
<evidence type="ECO:0000256" key="11">
    <source>
        <dbReference type="SAM" id="Phobius"/>
    </source>
</evidence>
<keyword evidence="2" id="KW-1003">Cell membrane</keyword>
<dbReference type="Gene3D" id="2.60.40.420">
    <property type="entry name" value="Cupredoxins - blue copper proteins"/>
    <property type="match status" value="1"/>
</dbReference>
<dbReference type="PANTHER" id="PTHR33021:SF449">
    <property type="entry name" value="EARLY NODULIN-LIKE PROTEIN 2"/>
    <property type="match status" value="1"/>
</dbReference>
<organism evidence="14 15">
    <name type="scientific">Vitis rotundifolia</name>
    <name type="common">Muscadine grape</name>
    <dbReference type="NCBI Taxonomy" id="103349"/>
    <lineage>
        <taxon>Eukaryota</taxon>
        <taxon>Viridiplantae</taxon>
        <taxon>Streptophyta</taxon>
        <taxon>Embryophyta</taxon>
        <taxon>Tracheophyta</taxon>
        <taxon>Spermatophyta</taxon>
        <taxon>Magnoliopsida</taxon>
        <taxon>eudicotyledons</taxon>
        <taxon>Gunneridae</taxon>
        <taxon>Pentapetalae</taxon>
        <taxon>rosids</taxon>
        <taxon>Vitales</taxon>
        <taxon>Vitaceae</taxon>
        <taxon>Viteae</taxon>
        <taxon>Vitis</taxon>
    </lineage>
</organism>
<evidence type="ECO:0000256" key="10">
    <source>
        <dbReference type="SAM" id="MobiDB-lite"/>
    </source>
</evidence>
<comment type="similarity">
    <text evidence="9">Belongs to the early nodulin-like (ENODL) family.</text>
</comment>
<keyword evidence="3" id="KW-0336">GPI-anchor</keyword>
<dbReference type="AlphaFoldDB" id="A0AA39D720"/>
<proteinExistence type="inferred from homology"/>
<keyword evidence="7" id="KW-0325">Glycoprotein</keyword>
<evidence type="ECO:0000256" key="12">
    <source>
        <dbReference type="SAM" id="SignalP"/>
    </source>
</evidence>
<dbReference type="Pfam" id="PF02298">
    <property type="entry name" value="Cu_bind_like"/>
    <property type="match status" value="1"/>
</dbReference>
<feature type="transmembrane region" description="Helical" evidence="11">
    <location>
        <begin position="248"/>
        <end position="269"/>
    </location>
</feature>
<dbReference type="InterPro" id="IPR041846">
    <property type="entry name" value="ENL_dom"/>
</dbReference>
<evidence type="ECO:0000256" key="6">
    <source>
        <dbReference type="ARBA" id="ARBA00023157"/>
    </source>
</evidence>
<dbReference type="GO" id="GO:0098552">
    <property type="term" value="C:side of membrane"/>
    <property type="evidence" value="ECO:0007669"/>
    <property type="project" value="UniProtKB-KW"/>
</dbReference>
<sequence>MGFHGLMRWWLVFAGFLCCCEGFKFIVGGKGGWVEKPSEEYNQWAGRNRFQVNDTLFFKYQKGVGSVLVVAKDDYFSCNTEKPIMKMDDGESEFKFDRSGPFFFISGNKTSCDHGQKLIVVVLSPNHFKPHPAVPPASPPKSASPGPSLPPASSPNSPSPVANAPTPAKTPELSPTPAHSPEQSPAPSPQPNSPTTSPNPSSPTSSPPVPATTPSSPSTSTPATSPSASTSTPASIISPAPTRSSATVIAPSTVTLSSVVITILIIALGRLY</sequence>
<accession>A0AA39D720</accession>
<dbReference type="PRINTS" id="PR01217">
    <property type="entry name" value="PRICHEXTENSN"/>
</dbReference>
<keyword evidence="11" id="KW-0812">Transmembrane</keyword>
<feature type="region of interest" description="Disordered" evidence="10">
    <location>
        <begin position="131"/>
        <end position="244"/>
    </location>
</feature>
<comment type="caution">
    <text evidence="14">The sequence shown here is derived from an EMBL/GenBank/DDBJ whole genome shotgun (WGS) entry which is preliminary data.</text>
</comment>
<feature type="compositionally biased region" description="Low complexity" evidence="10">
    <location>
        <begin position="154"/>
        <end position="167"/>
    </location>
</feature>
<evidence type="ECO:0000259" key="13">
    <source>
        <dbReference type="PROSITE" id="PS51485"/>
    </source>
</evidence>
<protein>
    <recommendedName>
        <fullName evidence="13">Phytocyanin domain-containing protein</fullName>
    </recommendedName>
</protein>
<gene>
    <name evidence="14" type="ORF">PVL29_025356</name>
</gene>
<feature type="domain" description="Phytocyanin" evidence="13">
    <location>
        <begin position="23"/>
        <end position="124"/>
    </location>
</feature>
<evidence type="ECO:0000256" key="1">
    <source>
        <dbReference type="ARBA" id="ARBA00004609"/>
    </source>
</evidence>
<evidence type="ECO:0000256" key="2">
    <source>
        <dbReference type="ARBA" id="ARBA00022475"/>
    </source>
</evidence>
<dbReference type="PROSITE" id="PS51485">
    <property type="entry name" value="PHYTOCYANIN"/>
    <property type="match status" value="1"/>
</dbReference>
<dbReference type="GO" id="GO:0005886">
    <property type="term" value="C:plasma membrane"/>
    <property type="evidence" value="ECO:0007669"/>
    <property type="project" value="UniProtKB-SubCell"/>
</dbReference>
<dbReference type="CDD" id="cd11019">
    <property type="entry name" value="OsENODL1_like"/>
    <property type="match status" value="1"/>
</dbReference>
<dbReference type="Proteomes" id="UP001168098">
    <property type="component" value="Unassembled WGS sequence"/>
</dbReference>